<dbReference type="AlphaFoldDB" id="A0A6N9TDI3"/>
<dbReference type="RefSeq" id="WP_163465388.1">
    <property type="nucleotide sequence ID" value="NZ_JAAAMG010000022.1"/>
</dbReference>
<keyword evidence="2" id="KW-0472">Membrane</keyword>
<evidence type="ECO:0008006" key="5">
    <source>
        <dbReference type="Google" id="ProtNLM"/>
    </source>
</evidence>
<feature type="compositionally biased region" description="Pro residues" evidence="1">
    <location>
        <begin position="449"/>
        <end position="460"/>
    </location>
</feature>
<comment type="caution">
    <text evidence="3">The sequence shown here is derived from an EMBL/GenBank/DDBJ whole genome shotgun (WGS) entry which is preliminary data.</text>
</comment>
<gene>
    <name evidence="3" type="ORF">GTK09_21165</name>
</gene>
<feature type="compositionally biased region" description="Low complexity" evidence="1">
    <location>
        <begin position="384"/>
        <end position="399"/>
    </location>
</feature>
<protein>
    <recommendedName>
        <fullName evidence="5">Flagellar biosynthesis protein, FliO</fullName>
    </recommendedName>
</protein>
<evidence type="ECO:0000313" key="4">
    <source>
        <dbReference type="Proteomes" id="UP000469011"/>
    </source>
</evidence>
<organism evidence="3 4">
    <name type="scientific">Jiella pacifica</name>
    <dbReference type="NCBI Taxonomy" id="2696469"/>
    <lineage>
        <taxon>Bacteria</taxon>
        <taxon>Pseudomonadati</taxon>
        <taxon>Pseudomonadota</taxon>
        <taxon>Alphaproteobacteria</taxon>
        <taxon>Hyphomicrobiales</taxon>
        <taxon>Aurantimonadaceae</taxon>
        <taxon>Jiella</taxon>
    </lineage>
</organism>
<dbReference type="EMBL" id="JAAAMG010000022">
    <property type="protein sequence ID" value="NDW06928.1"/>
    <property type="molecule type" value="Genomic_DNA"/>
</dbReference>
<keyword evidence="2" id="KW-0812">Transmembrane</keyword>
<keyword evidence="2" id="KW-1133">Transmembrane helix</keyword>
<reference evidence="3 4" key="1">
    <citation type="submission" date="2020-01" db="EMBL/GenBank/DDBJ databases">
        <title>Jiella pacifica sp. nov.</title>
        <authorList>
            <person name="Xue Z."/>
            <person name="Zhu S."/>
            <person name="Chen J."/>
            <person name="Yang J."/>
        </authorList>
    </citation>
    <scope>NUCLEOTIDE SEQUENCE [LARGE SCALE GENOMIC DNA]</scope>
    <source>
        <strain evidence="3 4">40Bstr34</strain>
    </source>
</reference>
<feature type="region of interest" description="Disordered" evidence="1">
    <location>
        <begin position="101"/>
        <end position="416"/>
    </location>
</feature>
<feature type="compositionally biased region" description="Polar residues" evidence="1">
    <location>
        <begin position="253"/>
        <end position="267"/>
    </location>
</feature>
<feature type="compositionally biased region" description="Low complexity" evidence="1">
    <location>
        <begin position="461"/>
        <end position="489"/>
    </location>
</feature>
<evidence type="ECO:0000256" key="1">
    <source>
        <dbReference type="SAM" id="MobiDB-lite"/>
    </source>
</evidence>
<feature type="region of interest" description="Disordered" evidence="1">
    <location>
        <begin position="433"/>
        <end position="638"/>
    </location>
</feature>
<name>A0A6N9TDI3_9HYPH</name>
<evidence type="ECO:0000256" key="2">
    <source>
        <dbReference type="SAM" id="Phobius"/>
    </source>
</evidence>
<feature type="compositionally biased region" description="Low complexity" evidence="1">
    <location>
        <begin position="562"/>
        <end position="581"/>
    </location>
</feature>
<feature type="compositionally biased region" description="Low complexity" evidence="1">
    <location>
        <begin position="521"/>
        <end position="551"/>
    </location>
</feature>
<sequence length="638" mass="65788">MPQWLVDLFGASLAPIVWVALVAAMVCILAIVVMLLARRLLANGATLGPRMRAPRLQVVDVARVDDKRKLVLVRRDDVEHLVLVGGQTDILVEASITRLPASTRPTRSEDARLDVPAVSPGAPTSGRREPVAPPLTASRQGQGPETAMAERAPAPSGRWPQAAPPADRPAPAIAAEPRPAPAPREPAETAPPRSRGTADEFPLAEPRRPNGDGQAGSAQTRAAETRQPGPIRQPAPVPSVEMPLKPTEPPALNPSTMAFSRATPTLRSKTESDSLEAPGRPQNEIEPELAIPEPATRPVPPRQDAGSGGGGTPPAIDAPKVDPAPRGPSTDLGAHRPAPSAVAAERRPTQRPAASSGEEGRPLSVRSFASAIQSRRYGRPETQSKPPEAATTAPASSRAGDGKTETESREAAGRSIEDFLSADLSLQLSQDIDAAFAEPSAPPAAASPRPAPTAPAPRPAAAPERASEAAAGPARADTAPDTTARQAPAGGEGTDAGNAPADPKAPRRETDPRPAPPPRAPAASDPGKTAAATTPAAATASPVGAPAPAVATDDRPEPQPRTTAPQPKATASSASATANASDSEERPTAVVERPPSPVAAPANSARQPRPPQEIDLEEEMKRLLGELDLDGPSEQRKA</sequence>
<proteinExistence type="predicted"/>
<dbReference type="Proteomes" id="UP000469011">
    <property type="component" value="Unassembled WGS sequence"/>
</dbReference>
<keyword evidence="4" id="KW-1185">Reference proteome</keyword>
<feature type="compositionally biased region" description="Low complexity" evidence="1">
    <location>
        <begin position="433"/>
        <end position="448"/>
    </location>
</feature>
<feature type="compositionally biased region" description="Basic and acidic residues" evidence="1">
    <location>
        <begin position="400"/>
        <end position="416"/>
    </location>
</feature>
<accession>A0A6N9TDI3</accession>
<evidence type="ECO:0000313" key="3">
    <source>
        <dbReference type="EMBL" id="NDW06928.1"/>
    </source>
</evidence>
<feature type="transmembrane region" description="Helical" evidence="2">
    <location>
        <begin position="12"/>
        <end position="37"/>
    </location>
</feature>